<keyword evidence="3" id="KW-0804">Transcription</keyword>
<name>A0ABY9ASG3_PARCI</name>
<dbReference type="PROSITE" id="PS01124">
    <property type="entry name" value="HTH_ARAC_FAMILY_2"/>
    <property type="match status" value="1"/>
</dbReference>
<organism evidence="5 6">
    <name type="scientific">Paracidovorax citrulli</name>
    <name type="common">Acidovorax citrulli</name>
    <dbReference type="NCBI Taxonomy" id="80869"/>
    <lineage>
        <taxon>Bacteria</taxon>
        <taxon>Pseudomonadati</taxon>
        <taxon>Pseudomonadota</taxon>
        <taxon>Betaproteobacteria</taxon>
        <taxon>Burkholderiales</taxon>
        <taxon>Comamonadaceae</taxon>
        <taxon>Paracidovorax</taxon>
    </lineage>
</organism>
<gene>
    <name evidence="5" type="ORF">QRO08_04450</name>
</gene>
<dbReference type="InterPro" id="IPR035418">
    <property type="entry name" value="AraC-bd_2"/>
</dbReference>
<dbReference type="RefSeq" id="WP_011796999.1">
    <property type="nucleotide sequence ID" value="NZ_CP023687.1"/>
</dbReference>
<dbReference type="Proteomes" id="UP001242732">
    <property type="component" value="Chromosome"/>
</dbReference>
<protein>
    <submittedName>
        <fullName evidence="5">Helix-turn-helix domain-containing protein</fullName>
    </submittedName>
</protein>
<keyword evidence="6" id="KW-1185">Reference proteome</keyword>
<dbReference type="InterPro" id="IPR009057">
    <property type="entry name" value="Homeodomain-like_sf"/>
</dbReference>
<evidence type="ECO:0000259" key="4">
    <source>
        <dbReference type="PROSITE" id="PS01124"/>
    </source>
</evidence>
<dbReference type="GeneID" id="79788983"/>
<dbReference type="Pfam" id="PF12833">
    <property type="entry name" value="HTH_18"/>
    <property type="match status" value="1"/>
</dbReference>
<reference evidence="5 6" key="1">
    <citation type="submission" date="2023-06" db="EMBL/GenBank/DDBJ databases">
        <authorList>
            <person name="Ham H."/>
            <person name="Park D.S."/>
        </authorList>
    </citation>
    <scope>NUCLEOTIDE SEQUENCE [LARGE SCALE GENOMIC DNA]</scope>
    <source>
        <strain evidence="5 6">KACC 17005</strain>
    </source>
</reference>
<evidence type="ECO:0000256" key="1">
    <source>
        <dbReference type="ARBA" id="ARBA00023015"/>
    </source>
</evidence>
<evidence type="ECO:0000313" key="5">
    <source>
        <dbReference type="EMBL" id="WIY49831.1"/>
    </source>
</evidence>
<dbReference type="SUPFAM" id="SSF46689">
    <property type="entry name" value="Homeodomain-like"/>
    <property type="match status" value="1"/>
</dbReference>
<evidence type="ECO:0000256" key="3">
    <source>
        <dbReference type="ARBA" id="ARBA00023163"/>
    </source>
</evidence>
<dbReference type="SMART" id="SM00342">
    <property type="entry name" value="HTH_ARAC"/>
    <property type="match status" value="1"/>
</dbReference>
<dbReference type="PANTHER" id="PTHR46796:SF6">
    <property type="entry name" value="ARAC SUBFAMILY"/>
    <property type="match status" value="1"/>
</dbReference>
<feature type="domain" description="HTH araC/xylS-type" evidence="4">
    <location>
        <begin position="214"/>
        <end position="315"/>
    </location>
</feature>
<evidence type="ECO:0000313" key="6">
    <source>
        <dbReference type="Proteomes" id="UP001242732"/>
    </source>
</evidence>
<dbReference type="InterPro" id="IPR020449">
    <property type="entry name" value="Tscrpt_reg_AraC-type_HTH"/>
</dbReference>
<dbReference type="PRINTS" id="PR00032">
    <property type="entry name" value="HTHARAC"/>
</dbReference>
<sequence length="330" mass="37299">MQSTSTRWSSEQIPLGERTDAWEDVLSDSYRRWQVPRRLPATFFAHVRKHDFAGAGIVETVCDPCAGRRTQSHVKQDDELYVGIQLTTAGRERFRIGDAVVDVASGDLVVWTTGQAVEFEVMERLHKVTLMIPWAQMRERLPERRQPPVGGKIESRTGVGSLLAVHLLALSHEIGGLDERVHGSVSRSTLELIGIALSDQQPAGSFDASGAMRYRVQDYILQHLHEEDLNPSRIALANRISLRYLHMLFQRNDMTVSSFILNNRLRACKQALSDPAFARLQISEIAYRWGFNSMSHFCRTFKEKYGSSPGEVRREAAGAYTRRRSSDVVS</sequence>
<dbReference type="Gene3D" id="1.10.10.60">
    <property type="entry name" value="Homeodomain-like"/>
    <property type="match status" value="1"/>
</dbReference>
<dbReference type="InterPro" id="IPR050204">
    <property type="entry name" value="AraC_XylS_family_regulators"/>
</dbReference>
<dbReference type="PANTHER" id="PTHR46796">
    <property type="entry name" value="HTH-TYPE TRANSCRIPTIONAL ACTIVATOR RHAS-RELATED"/>
    <property type="match status" value="1"/>
</dbReference>
<proteinExistence type="predicted"/>
<dbReference type="Pfam" id="PF14525">
    <property type="entry name" value="AraC_binding_2"/>
    <property type="match status" value="1"/>
</dbReference>
<evidence type="ECO:0000256" key="2">
    <source>
        <dbReference type="ARBA" id="ARBA00023125"/>
    </source>
</evidence>
<dbReference type="InterPro" id="IPR018060">
    <property type="entry name" value="HTH_AraC"/>
</dbReference>
<keyword evidence="2" id="KW-0238">DNA-binding</keyword>
<accession>A0ABY9ASG3</accession>
<dbReference type="EMBL" id="CP127363">
    <property type="protein sequence ID" value="WIY49831.1"/>
    <property type="molecule type" value="Genomic_DNA"/>
</dbReference>
<keyword evidence="1" id="KW-0805">Transcription regulation</keyword>